<dbReference type="EMBL" id="GL535587">
    <property type="protein sequence ID" value="EFQ89715.1"/>
    <property type="molecule type" value="Genomic_DNA"/>
</dbReference>
<reference evidence="1 2" key="1">
    <citation type="journal article" date="2010" name="Genome Biol.">
        <title>A first genome assembly of the barley fungal pathogen Pyrenophora teres f. teres.</title>
        <authorList>
            <person name="Ellwood S.R."/>
            <person name="Liu Z."/>
            <person name="Syme R.A."/>
            <person name="Lai Z."/>
            <person name="Hane J.K."/>
            <person name="Keiper F."/>
            <person name="Moffat C.S."/>
            <person name="Oliver R.P."/>
            <person name="Friesen T.L."/>
        </authorList>
    </citation>
    <scope>NUCLEOTIDE SEQUENCE [LARGE SCALE GENOMIC DNA]</scope>
    <source>
        <strain evidence="1 2">0-1</strain>
    </source>
</reference>
<evidence type="ECO:0000313" key="1">
    <source>
        <dbReference type="EMBL" id="EFQ89715.1"/>
    </source>
</evidence>
<protein>
    <submittedName>
        <fullName evidence="1">Uncharacterized protein</fullName>
    </submittedName>
</protein>
<proteinExistence type="predicted"/>
<evidence type="ECO:0000313" key="2">
    <source>
        <dbReference type="Proteomes" id="UP000001067"/>
    </source>
</evidence>
<dbReference type="Proteomes" id="UP000001067">
    <property type="component" value="Unassembled WGS sequence"/>
</dbReference>
<name>E3RX34_PYRTT</name>
<keyword evidence="2" id="KW-1185">Reference proteome</keyword>
<accession>E3RX34</accession>
<gene>
    <name evidence="1" type="ORF">PTT_13917</name>
</gene>
<dbReference type="KEGG" id="pte:PTT_13917"/>
<dbReference type="AlphaFoldDB" id="E3RX34"/>
<sequence length="63" mass="7309">MPFSPIAPATSTLRVSVTCVVYARLRPQHQLFIHLRVVLGLNEESLQSYVTLSYLVKLLYRYR</sequence>
<organism evidence="2">
    <name type="scientific">Pyrenophora teres f. teres (strain 0-1)</name>
    <name type="common">Barley net blotch fungus</name>
    <name type="synonym">Drechslera teres f. teres</name>
    <dbReference type="NCBI Taxonomy" id="861557"/>
    <lineage>
        <taxon>Eukaryota</taxon>
        <taxon>Fungi</taxon>
        <taxon>Dikarya</taxon>
        <taxon>Ascomycota</taxon>
        <taxon>Pezizomycotina</taxon>
        <taxon>Dothideomycetes</taxon>
        <taxon>Pleosporomycetidae</taxon>
        <taxon>Pleosporales</taxon>
        <taxon>Pleosporineae</taxon>
        <taxon>Pleosporaceae</taxon>
        <taxon>Pyrenophora</taxon>
    </lineage>
</organism>
<dbReference type="HOGENOM" id="CLU_2886879_0_0_1"/>